<comment type="similarity">
    <text evidence="2 11">Belongs to the G-protein coupled receptor T2R family.</text>
</comment>
<comment type="caution">
    <text evidence="14">The sequence shown here is derived from an EMBL/GenBank/DDBJ whole genome shotgun (WGS) entry which is preliminary data.</text>
</comment>
<feature type="transmembrane region" description="Helical" evidence="13">
    <location>
        <begin position="120"/>
        <end position="143"/>
    </location>
</feature>
<dbReference type="InterPro" id="IPR007960">
    <property type="entry name" value="TAS2R"/>
</dbReference>
<reference evidence="14" key="1">
    <citation type="submission" date="2023-08" db="EMBL/GenBank/DDBJ databases">
        <title>Pelteobagrus vachellii genome.</title>
        <authorList>
            <person name="Liu H."/>
        </authorList>
    </citation>
    <scope>NUCLEOTIDE SEQUENCE</scope>
    <source>
        <strain evidence="14">PRFRI_2022a</strain>
        <tissue evidence="14">Muscle</tissue>
    </source>
</reference>
<dbReference type="Gene3D" id="1.20.1070.10">
    <property type="entry name" value="Rhodopsin 7-helix transmembrane proteins"/>
    <property type="match status" value="1"/>
</dbReference>
<evidence type="ECO:0000256" key="9">
    <source>
        <dbReference type="ARBA" id="ARBA00023170"/>
    </source>
</evidence>
<keyword evidence="15" id="KW-1185">Reference proteome</keyword>
<evidence type="ECO:0000256" key="8">
    <source>
        <dbReference type="ARBA" id="ARBA00023136"/>
    </source>
</evidence>
<feature type="transmembrane region" description="Helical" evidence="13">
    <location>
        <begin position="183"/>
        <end position="208"/>
    </location>
</feature>
<gene>
    <name evidence="14" type="ORF">Q7C36_010959</name>
</gene>
<evidence type="ECO:0000256" key="1">
    <source>
        <dbReference type="ARBA" id="ARBA00004141"/>
    </source>
</evidence>
<name>A0AA88MXA1_TACVA</name>
<evidence type="ECO:0000256" key="5">
    <source>
        <dbReference type="ARBA" id="ARBA00022692"/>
    </source>
</evidence>
<dbReference type="GO" id="GO:0016020">
    <property type="term" value="C:membrane"/>
    <property type="evidence" value="ECO:0007669"/>
    <property type="project" value="UniProtKB-SubCell"/>
</dbReference>
<keyword evidence="3 12" id="KW-0919">Taste</keyword>
<evidence type="ECO:0000256" key="13">
    <source>
        <dbReference type="SAM" id="Phobius"/>
    </source>
</evidence>
<feature type="transmembrane region" description="Helical" evidence="13">
    <location>
        <begin position="80"/>
        <end position="99"/>
    </location>
</feature>
<evidence type="ECO:0000313" key="15">
    <source>
        <dbReference type="Proteomes" id="UP001187315"/>
    </source>
</evidence>
<dbReference type="GO" id="GO:0033038">
    <property type="term" value="F:bitter taste receptor activity"/>
    <property type="evidence" value="ECO:0007669"/>
    <property type="project" value="InterPro"/>
</dbReference>
<dbReference type="Pfam" id="PF05296">
    <property type="entry name" value="TAS2R"/>
    <property type="match status" value="1"/>
</dbReference>
<comment type="subcellular location">
    <subcellularLocation>
        <location evidence="1 12">Membrane</location>
        <topology evidence="1 12">Multi-pass membrane protein</topology>
    </subcellularLocation>
</comment>
<evidence type="ECO:0000256" key="6">
    <source>
        <dbReference type="ARBA" id="ARBA00022989"/>
    </source>
</evidence>
<evidence type="ECO:0000256" key="3">
    <source>
        <dbReference type="ARBA" id="ARBA00022480"/>
    </source>
</evidence>
<keyword evidence="10 12" id="KW-0807">Transducer</keyword>
<evidence type="ECO:0000256" key="7">
    <source>
        <dbReference type="ARBA" id="ARBA00023040"/>
    </source>
</evidence>
<dbReference type="PANTHER" id="PTHR11394:SF47">
    <property type="entry name" value="TASTE RECEPTOR TYPE 2 MEMBER 40"/>
    <property type="match status" value="1"/>
</dbReference>
<feature type="transmembrane region" description="Helical" evidence="13">
    <location>
        <begin position="40"/>
        <end position="60"/>
    </location>
</feature>
<accession>A0AA88MXA1</accession>
<dbReference type="GO" id="GO:0004930">
    <property type="term" value="F:G protein-coupled receptor activity"/>
    <property type="evidence" value="ECO:0007669"/>
    <property type="project" value="UniProtKB-KW"/>
</dbReference>
<sequence>MELICAAILNILCSALGFMINMFYVFCLVSGQTRKIRQPLLTLLVLMIFCTSLFQVSQILYISLDISAVSMELKYSMNIFMYYSIRVSMPTTLWLNIFYCTQIVPGRTALFTWFKRNIRIIVYLIFIFTNIYFLFNFFLQFLLNFNQTSNSTVESSDITTFDSSDVTTGARAQLSEILGKVDILTIVLIFLGLITMLTVNGATVCYLYKHIRKMTKSGKSINSQVLQNQVRVTITGLVQGPLYLLCTMGMFLDLYHIYYQYKCDQNILWTVFSVYSLSTTLNLGVGQSLFRQRITQLCRNGETSESDQTELS</sequence>
<evidence type="ECO:0000256" key="10">
    <source>
        <dbReference type="ARBA" id="ARBA00023224"/>
    </source>
</evidence>
<keyword evidence="9 12" id="KW-0675">Receptor</keyword>
<dbReference type="PANTHER" id="PTHR11394">
    <property type="entry name" value="TASTE RECEPTOR TYPE 2"/>
    <property type="match status" value="1"/>
</dbReference>
<keyword evidence="4 12" id="KW-0716">Sensory transduction</keyword>
<evidence type="ECO:0000256" key="11">
    <source>
        <dbReference type="RuleBase" id="RU004423"/>
    </source>
</evidence>
<keyword evidence="6 13" id="KW-1133">Transmembrane helix</keyword>
<dbReference type="Proteomes" id="UP001187315">
    <property type="component" value="Unassembled WGS sequence"/>
</dbReference>
<evidence type="ECO:0000313" key="14">
    <source>
        <dbReference type="EMBL" id="KAK2846105.1"/>
    </source>
</evidence>
<feature type="transmembrane region" description="Helical" evidence="13">
    <location>
        <begin position="6"/>
        <end position="28"/>
    </location>
</feature>
<keyword evidence="8 12" id="KW-0472">Membrane</keyword>
<evidence type="ECO:0000256" key="12">
    <source>
        <dbReference type="RuleBase" id="RU004424"/>
    </source>
</evidence>
<evidence type="ECO:0000256" key="2">
    <source>
        <dbReference type="ARBA" id="ARBA00007376"/>
    </source>
</evidence>
<dbReference type="AlphaFoldDB" id="A0AA88MXA1"/>
<dbReference type="EMBL" id="JAVHJS010000010">
    <property type="protein sequence ID" value="KAK2846105.1"/>
    <property type="molecule type" value="Genomic_DNA"/>
</dbReference>
<proteinExistence type="inferred from homology"/>
<keyword evidence="5 12" id="KW-0812">Transmembrane</keyword>
<feature type="transmembrane region" description="Helical" evidence="13">
    <location>
        <begin position="267"/>
        <end position="285"/>
    </location>
</feature>
<protein>
    <recommendedName>
        <fullName evidence="12">Taste receptor type 2</fullName>
    </recommendedName>
</protein>
<organism evidence="14 15">
    <name type="scientific">Tachysurus vachellii</name>
    <name type="common">Darkbarbel catfish</name>
    <name type="synonym">Pelteobagrus vachellii</name>
    <dbReference type="NCBI Taxonomy" id="175792"/>
    <lineage>
        <taxon>Eukaryota</taxon>
        <taxon>Metazoa</taxon>
        <taxon>Chordata</taxon>
        <taxon>Craniata</taxon>
        <taxon>Vertebrata</taxon>
        <taxon>Euteleostomi</taxon>
        <taxon>Actinopterygii</taxon>
        <taxon>Neopterygii</taxon>
        <taxon>Teleostei</taxon>
        <taxon>Ostariophysi</taxon>
        <taxon>Siluriformes</taxon>
        <taxon>Bagridae</taxon>
        <taxon>Tachysurus</taxon>
    </lineage>
</organism>
<evidence type="ECO:0000256" key="4">
    <source>
        <dbReference type="ARBA" id="ARBA00022606"/>
    </source>
</evidence>
<keyword evidence="7 12" id="KW-0297">G-protein coupled receptor</keyword>